<dbReference type="AlphaFoldDB" id="A0A8J3YG16"/>
<keyword evidence="3" id="KW-1185">Reference proteome</keyword>
<dbReference type="Proteomes" id="UP000619260">
    <property type="component" value="Unassembled WGS sequence"/>
</dbReference>
<dbReference type="InterPro" id="IPR015421">
    <property type="entry name" value="PyrdxlP-dep_Trfase_major"/>
</dbReference>
<dbReference type="Gene3D" id="3.90.1150.10">
    <property type="entry name" value="Aspartate Aminotransferase, domain 1"/>
    <property type="match status" value="1"/>
</dbReference>
<evidence type="ECO:0000313" key="2">
    <source>
        <dbReference type="EMBL" id="GIJ44356.1"/>
    </source>
</evidence>
<comment type="caution">
    <text evidence="2">The sequence shown here is derived from an EMBL/GenBank/DDBJ whole genome shotgun (WGS) entry which is preliminary data.</text>
</comment>
<accession>A0A8J3YG16</accession>
<dbReference type="GO" id="GO:0008483">
    <property type="term" value="F:transaminase activity"/>
    <property type="evidence" value="ECO:0007669"/>
    <property type="project" value="UniProtKB-KW"/>
</dbReference>
<evidence type="ECO:0000313" key="3">
    <source>
        <dbReference type="Proteomes" id="UP000619260"/>
    </source>
</evidence>
<keyword evidence="2" id="KW-0032">Aminotransferase</keyword>
<dbReference type="InterPro" id="IPR015422">
    <property type="entry name" value="PyrdxlP-dep_Trfase_small"/>
</dbReference>
<dbReference type="PANTHER" id="PTHR43586">
    <property type="entry name" value="CYSTEINE DESULFURASE"/>
    <property type="match status" value="1"/>
</dbReference>
<proteinExistence type="predicted"/>
<feature type="domain" description="Aminotransferase class V" evidence="1">
    <location>
        <begin position="50"/>
        <end position="355"/>
    </location>
</feature>
<evidence type="ECO:0000259" key="1">
    <source>
        <dbReference type="Pfam" id="PF00266"/>
    </source>
</evidence>
<gene>
    <name evidence="2" type="ORF">Val02_12420</name>
</gene>
<dbReference type="InterPro" id="IPR000192">
    <property type="entry name" value="Aminotrans_V_dom"/>
</dbReference>
<organism evidence="2 3">
    <name type="scientific">Virgisporangium aliadipatigenens</name>
    <dbReference type="NCBI Taxonomy" id="741659"/>
    <lineage>
        <taxon>Bacteria</taxon>
        <taxon>Bacillati</taxon>
        <taxon>Actinomycetota</taxon>
        <taxon>Actinomycetes</taxon>
        <taxon>Micromonosporales</taxon>
        <taxon>Micromonosporaceae</taxon>
        <taxon>Virgisporangium</taxon>
    </lineage>
</organism>
<dbReference type="RefSeq" id="WP_203897904.1">
    <property type="nucleotide sequence ID" value="NZ_BOPF01000003.1"/>
</dbReference>
<dbReference type="SUPFAM" id="SSF53383">
    <property type="entry name" value="PLP-dependent transferases"/>
    <property type="match status" value="1"/>
</dbReference>
<dbReference type="InterPro" id="IPR015424">
    <property type="entry name" value="PyrdxlP-dep_Trfase"/>
</dbReference>
<name>A0A8J3YG16_9ACTN</name>
<sequence>MIARLSDAFGDFAGRSWLNTAHQGALPLPAAEAAHEAIRWKTAPHELTTERFEEVPRRLRTALGRLVGAPPGQIVLANSASYGLHLIANAYPWAPGDEVLVMAGDFPSDIFPWLTLERRGVTTRRVRPADRMVTADELAAAVTPRTRLFCVTWVHSFSGKVADLDALGAVCRERGVHFVVNGSQAVGARPLDVSRAPVDALVSVGFKWLCGPYGTGFAWLSPALRAVLVPPKAYWLAYLSQRDLARDDLEPELTPGDRHDLDIFGTANFHNYVPWTRSVEHVLDLGVDRIRAHDAALVERLTEGLRAKGMRVSPTDSTLLYFSHPDPGRNKALHERLAAEGIDVALRAGSLRASPHLYNSTVDVDRLLDAVSRAD</sequence>
<reference evidence="2" key="1">
    <citation type="submission" date="2021-01" db="EMBL/GenBank/DDBJ databases">
        <title>Whole genome shotgun sequence of Virgisporangium aliadipatigenens NBRC 105644.</title>
        <authorList>
            <person name="Komaki H."/>
            <person name="Tamura T."/>
        </authorList>
    </citation>
    <scope>NUCLEOTIDE SEQUENCE</scope>
    <source>
        <strain evidence="2">NBRC 105644</strain>
    </source>
</reference>
<dbReference type="PANTHER" id="PTHR43586:SF15">
    <property type="entry name" value="BLR3095 PROTEIN"/>
    <property type="match status" value="1"/>
</dbReference>
<dbReference type="Gene3D" id="3.40.640.10">
    <property type="entry name" value="Type I PLP-dependent aspartate aminotransferase-like (Major domain)"/>
    <property type="match status" value="1"/>
</dbReference>
<keyword evidence="2" id="KW-0808">Transferase</keyword>
<dbReference type="EMBL" id="BOPF01000003">
    <property type="protein sequence ID" value="GIJ44356.1"/>
    <property type="molecule type" value="Genomic_DNA"/>
</dbReference>
<protein>
    <submittedName>
        <fullName evidence="2">Aminotransferase</fullName>
    </submittedName>
</protein>
<dbReference type="Pfam" id="PF00266">
    <property type="entry name" value="Aminotran_5"/>
    <property type="match status" value="1"/>
</dbReference>